<evidence type="ECO:0000256" key="2">
    <source>
        <dbReference type="ARBA" id="ARBA00021549"/>
    </source>
</evidence>
<organism evidence="13 14">
    <name type="scientific">Tepidicella xavieri</name>
    <dbReference type="NCBI Taxonomy" id="360241"/>
    <lineage>
        <taxon>Bacteria</taxon>
        <taxon>Pseudomonadati</taxon>
        <taxon>Pseudomonadota</taxon>
        <taxon>Betaproteobacteria</taxon>
        <taxon>Burkholderiales</taxon>
        <taxon>Tepidicella</taxon>
    </lineage>
</organism>
<dbReference type="RefSeq" id="WP_133595506.1">
    <property type="nucleotide sequence ID" value="NZ_SNYL01000001.1"/>
</dbReference>
<protein>
    <recommendedName>
        <fullName evidence="2">Type II secretion system protein H</fullName>
    </recommendedName>
    <alternativeName>
        <fullName evidence="10">General secretion pathway protein H</fullName>
    </alternativeName>
</protein>
<dbReference type="GO" id="GO:0015628">
    <property type="term" value="P:protein secretion by the type II secretion system"/>
    <property type="evidence" value="ECO:0007669"/>
    <property type="project" value="InterPro"/>
</dbReference>
<gene>
    <name evidence="13" type="ORF">DFR43_101216</name>
</gene>
<reference evidence="13 14" key="1">
    <citation type="submission" date="2019-03" db="EMBL/GenBank/DDBJ databases">
        <title>Genomic Encyclopedia of Type Strains, Phase IV (KMG-IV): sequencing the most valuable type-strain genomes for metagenomic binning, comparative biology and taxonomic classification.</title>
        <authorList>
            <person name="Goeker M."/>
        </authorList>
    </citation>
    <scope>NUCLEOTIDE SEQUENCE [LARGE SCALE GENOMIC DNA]</scope>
    <source>
        <strain evidence="13 14">DSM 19605</strain>
    </source>
</reference>
<dbReference type="InterPro" id="IPR045584">
    <property type="entry name" value="Pilin-like"/>
</dbReference>
<comment type="caution">
    <text evidence="13">The sequence shown here is derived from an EMBL/GenBank/DDBJ whole genome shotgun (WGS) entry which is preliminary data.</text>
</comment>
<evidence type="ECO:0000256" key="9">
    <source>
        <dbReference type="ARBA" id="ARBA00025772"/>
    </source>
</evidence>
<dbReference type="Pfam" id="PF12019">
    <property type="entry name" value="GspH"/>
    <property type="match status" value="1"/>
</dbReference>
<keyword evidence="3" id="KW-1003">Cell membrane</keyword>
<dbReference type="OrthoDB" id="8592199at2"/>
<sequence length="191" mass="20878">MRACRGRAQPGVRGVTLVEWLTVVAVMAVGWAVAAPHLKHWRQDWALTQATNGWLALLHRARVDAIASGRPVMLCATSPISAPCAPGTSWNHGYTLFVDTNRNGWLDPADVVLWQGSLPGRVRLSGNTPVSRYARYHPDGQPRLTSGAFQAGTFTLCIAGETDPRYFRHIVMSAPGRVRIERPTTAQPACQ</sequence>
<dbReference type="GO" id="GO:0005886">
    <property type="term" value="C:plasma membrane"/>
    <property type="evidence" value="ECO:0007669"/>
    <property type="project" value="UniProtKB-SubCell"/>
</dbReference>
<dbReference type="Proteomes" id="UP000295510">
    <property type="component" value="Unassembled WGS sequence"/>
</dbReference>
<dbReference type="InterPro" id="IPR022346">
    <property type="entry name" value="T2SS_GspH"/>
</dbReference>
<evidence type="ECO:0000256" key="7">
    <source>
        <dbReference type="ARBA" id="ARBA00022989"/>
    </source>
</evidence>
<dbReference type="AlphaFoldDB" id="A0A4R6UJ29"/>
<comment type="similarity">
    <text evidence="9">Belongs to the GSP H family.</text>
</comment>
<evidence type="ECO:0000256" key="1">
    <source>
        <dbReference type="ARBA" id="ARBA00004377"/>
    </source>
</evidence>
<evidence type="ECO:0000313" key="13">
    <source>
        <dbReference type="EMBL" id="TDQ45313.1"/>
    </source>
</evidence>
<evidence type="ECO:0000256" key="11">
    <source>
        <dbReference type="SAM" id="Phobius"/>
    </source>
</evidence>
<evidence type="ECO:0000256" key="8">
    <source>
        <dbReference type="ARBA" id="ARBA00023136"/>
    </source>
</evidence>
<dbReference type="GO" id="GO:0015627">
    <property type="term" value="C:type II protein secretion system complex"/>
    <property type="evidence" value="ECO:0007669"/>
    <property type="project" value="InterPro"/>
</dbReference>
<evidence type="ECO:0000256" key="6">
    <source>
        <dbReference type="ARBA" id="ARBA00022692"/>
    </source>
</evidence>
<accession>A0A4R6UJ29</accession>
<keyword evidence="5" id="KW-0997">Cell inner membrane</keyword>
<evidence type="ECO:0000256" key="10">
    <source>
        <dbReference type="ARBA" id="ARBA00030775"/>
    </source>
</evidence>
<evidence type="ECO:0000313" key="14">
    <source>
        <dbReference type="Proteomes" id="UP000295510"/>
    </source>
</evidence>
<dbReference type="Gene3D" id="3.55.40.10">
    <property type="entry name" value="minor pseudopilin epsh domain"/>
    <property type="match status" value="1"/>
</dbReference>
<name>A0A4R6UJ29_9BURK</name>
<evidence type="ECO:0000256" key="4">
    <source>
        <dbReference type="ARBA" id="ARBA00022481"/>
    </source>
</evidence>
<comment type="subcellular location">
    <subcellularLocation>
        <location evidence="1">Cell inner membrane</location>
        <topology evidence="1">Single-pass membrane protein</topology>
    </subcellularLocation>
</comment>
<feature type="transmembrane region" description="Helical" evidence="11">
    <location>
        <begin position="12"/>
        <end position="34"/>
    </location>
</feature>
<dbReference type="SUPFAM" id="SSF54523">
    <property type="entry name" value="Pili subunits"/>
    <property type="match status" value="1"/>
</dbReference>
<evidence type="ECO:0000256" key="5">
    <source>
        <dbReference type="ARBA" id="ARBA00022519"/>
    </source>
</evidence>
<keyword evidence="14" id="KW-1185">Reference proteome</keyword>
<keyword evidence="4" id="KW-0488">Methylation</keyword>
<proteinExistence type="inferred from homology"/>
<dbReference type="EMBL" id="SNYL01000001">
    <property type="protein sequence ID" value="TDQ45313.1"/>
    <property type="molecule type" value="Genomic_DNA"/>
</dbReference>
<keyword evidence="8 11" id="KW-0472">Membrane</keyword>
<feature type="domain" description="General secretion pathway GspH" evidence="12">
    <location>
        <begin position="50"/>
        <end position="173"/>
    </location>
</feature>
<keyword evidence="7 11" id="KW-1133">Transmembrane helix</keyword>
<evidence type="ECO:0000259" key="12">
    <source>
        <dbReference type="Pfam" id="PF12019"/>
    </source>
</evidence>
<keyword evidence="6 11" id="KW-0812">Transmembrane</keyword>
<evidence type="ECO:0000256" key="3">
    <source>
        <dbReference type="ARBA" id="ARBA00022475"/>
    </source>
</evidence>